<sequence length="103" mass="11302">MTRFPASQVLLFLSLTEQRACDIEARLSRAGIPAAPERLQRVLDQLVKQDLVRIRKHGDECSYRLGEGSEVEAALEAAWARQPRAGQGAAVAGLPSFLEVRST</sequence>
<protein>
    <recommendedName>
        <fullName evidence="3">ArsR family transcriptional regulator</fullName>
    </recommendedName>
</protein>
<dbReference type="STRING" id="695939.SAMN00790413_06637"/>
<evidence type="ECO:0000313" key="2">
    <source>
        <dbReference type="Proteomes" id="UP000192582"/>
    </source>
</evidence>
<proteinExistence type="predicted"/>
<accession>A0A1W1UC76</accession>
<organism evidence="1 2">
    <name type="scientific">Deinococcus hopiensis KR-140</name>
    <dbReference type="NCBI Taxonomy" id="695939"/>
    <lineage>
        <taxon>Bacteria</taxon>
        <taxon>Thermotogati</taxon>
        <taxon>Deinococcota</taxon>
        <taxon>Deinococci</taxon>
        <taxon>Deinococcales</taxon>
        <taxon>Deinococcaceae</taxon>
        <taxon>Deinococcus</taxon>
    </lineage>
</organism>
<reference evidence="1 2" key="1">
    <citation type="submission" date="2017-04" db="EMBL/GenBank/DDBJ databases">
        <authorList>
            <person name="Afonso C.L."/>
            <person name="Miller P.J."/>
            <person name="Scott M.A."/>
            <person name="Spackman E."/>
            <person name="Goraichik I."/>
            <person name="Dimitrov K.M."/>
            <person name="Suarez D.L."/>
            <person name="Swayne D.E."/>
        </authorList>
    </citation>
    <scope>NUCLEOTIDE SEQUENCE [LARGE SCALE GENOMIC DNA]</scope>
    <source>
        <strain evidence="1 2">KR-140</strain>
    </source>
</reference>
<evidence type="ECO:0000313" key="1">
    <source>
        <dbReference type="EMBL" id="SMB78394.1"/>
    </source>
</evidence>
<dbReference type="AlphaFoldDB" id="A0A1W1UC76"/>
<dbReference type="EMBL" id="FWWU01000002">
    <property type="protein sequence ID" value="SMB78394.1"/>
    <property type="molecule type" value="Genomic_DNA"/>
</dbReference>
<gene>
    <name evidence="1" type="ORF">SAMN00790413_06637</name>
</gene>
<keyword evidence="2" id="KW-1185">Reference proteome</keyword>
<evidence type="ECO:0008006" key="3">
    <source>
        <dbReference type="Google" id="ProtNLM"/>
    </source>
</evidence>
<dbReference type="Proteomes" id="UP000192582">
    <property type="component" value="Unassembled WGS sequence"/>
</dbReference>
<name>A0A1W1UC76_9DEIO</name>